<proteinExistence type="predicted"/>
<dbReference type="Proteomes" id="UP000015354">
    <property type="component" value="Unassembled WGS sequence"/>
</dbReference>
<dbReference type="SUPFAM" id="SSF50044">
    <property type="entry name" value="SH3-domain"/>
    <property type="match status" value="3"/>
</dbReference>
<keyword evidence="5" id="KW-1185">Reference proteome</keyword>
<protein>
    <recommendedName>
        <fullName evidence="3">SH3 domain-containing protein</fullName>
    </recommendedName>
</protein>
<dbReference type="CDD" id="cd00174">
    <property type="entry name" value="SH3"/>
    <property type="match status" value="2"/>
</dbReference>
<gene>
    <name evidence="4" type="ORF">STCU_09235</name>
</gene>
<dbReference type="OrthoDB" id="2015333at2759"/>
<evidence type="ECO:0000256" key="2">
    <source>
        <dbReference type="PROSITE-ProRule" id="PRU00192"/>
    </source>
</evidence>
<accession>S9TTN2</accession>
<comment type="caution">
    <text evidence="4">The sequence shown here is derived from an EMBL/GenBank/DDBJ whole genome shotgun (WGS) entry which is preliminary data.</text>
</comment>
<dbReference type="SMART" id="SM00326">
    <property type="entry name" value="SH3"/>
    <property type="match status" value="3"/>
</dbReference>
<name>S9TTN2_9TRYP</name>
<evidence type="ECO:0000256" key="1">
    <source>
        <dbReference type="ARBA" id="ARBA00022443"/>
    </source>
</evidence>
<sequence>MSGERCVALVDYAALTSDEISFHAGDVISVTAKGGYSGFWQGHVLHCPHAGRTASSPTGRGSSRADGPAQKGLFLSCFVTSNVQGLQSPFIDTFVNKAVCLYDSPPLGDQETQKAAANTMAFRKNDILTVLAPSAHPGWWYGVNETARWREAAAPRPAEIRLFPTNFVSCRIVLAVYEFVAAAAGADSKQKEVGCLPGDVLLLHRQWNDGWWEGTRCGFFPLPPAEGRAAAVPPATRERLEARRAAAAAGAPCVNPRGIFPSNYTTPNLCTTRPLFFCQKCKQIRAEAQQAVSPQRPSTPTPVSPRDVLQLRGGLTAPAPPYYLSDVGGGSAASCTACAQQELVVDHMLRNLARLPPGPVARDAVDLFSGIPLLPPRSGEDAGGDRDTTESKLSLLSLKDVADAKNIKFD</sequence>
<dbReference type="PRINTS" id="PR00452">
    <property type="entry name" value="SH3DOMAIN"/>
</dbReference>
<dbReference type="PROSITE" id="PS50002">
    <property type="entry name" value="SH3"/>
    <property type="match status" value="2"/>
</dbReference>
<evidence type="ECO:0000313" key="5">
    <source>
        <dbReference type="Proteomes" id="UP000015354"/>
    </source>
</evidence>
<dbReference type="InterPro" id="IPR001452">
    <property type="entry name" value="SH3_domain"/>
</dbReference>
<evidence type="ECO:0000313" key="4">
    <source>
        <dbReference type="EMBL" id="EPY19929.1"/>
    </source>
</evidence>
<evidence type="ECO:0000259" key="3">
    <source>
        <dbReference type="PROSITE" id="PS50002"/>
    </source>
</evidence>
<feature type="domain" description="SH3" evidence="3">
    <location>
        <begin position="93"/>
        <end position="173"/>
    </location>
</feature>
<dbReference type="EMBL" id="ATMH01009235">
    <property type="protein sequence ID" value="EPY19929.1"/>
    <property type="molecule type" value="Genomic_DNA"/>
</dbReference>
<keyword evidence="1 2" id="KW-0728">SH3 domain</keyword>
<dbReference type="Gene3D" id="2.30.30.40">
    <property type="entry name" value="SH3 Domains"/>
    <property type="match status" value="3"/>
</dbReference>
<reference evidence="4 5" key="1">
    <citation type="journal article" date="2013" name="PLoS ONE">
        <title>Predicting the Proteins of Angomonas deanei, Strigomonas culicis and Their Respective Endosymbionts Reveals New Aspects of the Trypanosomatidae Family.</title>
        <authorList>
            <person name="Motta M.C."/>
            <person name="Martins A.C."/>
            <person name="de Souza S.S."/>
            <person name="Catta-Preta C.M."/>
            <person name="Silva R."/>
            <person name="Klein C.C."/>
            <person name="de Almeida L.G."/>
            <person name="de Lima Cunha O."/>
            <person name="Ciapina L.P."/>
            <person name="Brocchi M."/>
            <person name="Colabardini A.C."/>
            <person name="de Araujo Lima B."/>
            <person name="Machado C.R."/>
            <person name="de Almeida Soares C.M."/>
            <person name="Probst C.M."/>
            <person name="de Menezes C.B."/>
            <person name="Thompson C.E."/>
            <person name="Bartholomeu D.C."/>
            <person name="Gradia D.F."/>
            <person name="Pavoni D.P."/>
            <person name="Grisard E.C."/>
            <person name="Fantinatti-Garboggini F."/>
            <person name="Marchini F.K."/>
            <person name="Rodrigues-Luiz G.F."/>
            <person name="Wagner G."/>
            <person name="Goldman G.H."/>
            <person name="Fietto J.L."/>
            <person name="Elias M.C."/>
            <person name="Goldman M.H."/>
            <person name="Sagot M.F."/>
            <person name="Pereira M."/>
            <person name="Stoco P.H."/>
            <person name="de Mendonca-Neto R.P."/>
            <person name="Teixeira S.M."/>
            <person name="Maciel T.E."/>
            <person name="de Oliveira Mendes T.A."/>
            <person name="Urmenyi T.P."/>
            <person name="de Souza W."/>
            <person name="Schenkman S."/>
            <person name="de Vasconcelos A.T."/>
        </authorList>
    </citation>
    <scope>NUCLEOTIDE SEQUENCE [LARGE SCALE GENOMIC DNA]</scope>
</reference>
<dbReference type="InterPro" id="IPR036028">
    <property type="entry name" value="SH3-like_dom_sf"/>
</dbReference>
<dbReference type="AlphaFoldDB" id="S9TTN2"/>
<feature type="domain" description="SH3" evidence="3">
    <location>
        <begin position="1"/>
        <end position="84"/>
    </location>
</feature>
<organism evidence="4 5">
    <name type="scientific">Strigomonas culicis</name>
    <dbReference type="NCBI Taxonomy" id="28005"/>
    <lineage>
        <taxon>Eukaryota</taxon>
        <taxon>Discoba</taxon>
        <taxon>Euglenozoa</taxon>
        <taxon>Kinetoplastea</taxon>
        <taxon>Metakinetoplastina</taxon>
        <taxon>Trypanosomatida</taxon>
        <taxon>Trypanosomatidae</taxon>
        <taxon>Strigomonadinae</taxon>
        <taxon>Strigomonas</taxon>
    </lineage>
</organism>